<dbReference type="Proteomes" id="UP001177021">
    <property type="component" value="Unassembled WGS sequence"/>
</dbReference>
<comment type="caution">
    <text evidence="1">The sequence shown here is derived from an EMBL/GenBank/DDBJ whole genome shotgun (WGS) entry which is preliminary data.</text>
</comment>
<dbReference type="EMBL" id="CASHSV030000024">
    <property type="protein sequence ID" value="CAJ2640560.1"/>
    <property type="molecule type" value="Genomic_DNA"/>
</dbReference>
<evidence type="ECO:0000313" key="2">
    <source>
        <dbReference type="Proteomes" id="UP001177021"/>
    </source>
</evidence>
<proteinExistence type="predicted"/>
<sequence length="395" mass="46232">MSSRRLRICSRRDRDRVSCLPDPLLEKILSYLPKKDAFATSILSKRWKPLWRSQLILRLDDKTFPDALAFRQFLYSVIAMRDNTLPILSLHLNCCYRFYSDKDFYNLLYAAITRGVQNLSIDLPHCSIMTTLPTFLLTTKTLSVLKLKRVKVTLNEDDPDIDLPSLKVLHLESVGFTYYQDIMKLLSGCPILEELEAKDLIVYTLCKEFPTDTDVPSLSNLVRANISDPHIQFDWIHNIHHLRTQLRGPFGFDTMFHNLIHLELIFDFNYRYLFRSQHKCRWLTKILKNFPKLQTLIIDEINKVDTVHNYCDGKWEDPTIIPECLLSHLTTCSLRNYSHLSCEFQFAKYIMKNSRVLSTMTIQCAKFLETNTKLQMSRELSLYPRISGACKILCI</sequence>
<evidence type="ECO:0000313" key="1">
    <source>
        <dbReference type="EMBL" id="CAJ2640560.1"/>
    </source>
</evidence>
<accession>A0ACB0J8S0</accession>
<name>A0ACB0J8S0_TRIPR</name>
<keyword evidence="2" id="KW-1185">Reference proteome</keyword>
<organism evidence="1 2">
    <name type="scientific">Trifolium pratense</name>
    <name type="common">Red clover</name>
    <dbReference type="NCBI Taxonomy" id="57577"/>
    <lineage>
        <taxon>Eukaryota</taxon>
        <taxon>Viridiplantae</taxon>
        <taxon>Streptophyta</taxon>
        <taxon>Embryophyta</taxon>
        <taxon>Tracheophyta</taxon>
        <taxon>Spermatophyta</taxon>
        <taxon>Magnoliopsida</taxon>
        <taxon>eudicotyledons</taxon>
        <taxon>Gunneridae</taxon>
        <taxon>Pentapetalae</taxon>
        <taxon>rosids</taxon>
        <taxon>fabids</taxon>
        <taxon>Fabales</taxon>
        <taxon>Fabaceae</taxon>
        <taxon>Papilionoideae</taxon>
        <taxon>50 kb inversion clade</taxon>
        <taxon>NPAAA clade</taxon>
        <taxon>Hologalegina</taxon>
        <taxon>IRL clade</taxon>
        <taxon>Trifolieae</taxon>
        <taxon>Trifolium</taxon>
    </lineage>
</organism>
<reference evidence="1" key="1">
    <citation type="submission" date="2023-10" db="EMBL/GenBank/DDBJ databases">
        <authorList>
            <person name="Rodriguez Cubillos JULIANA M."/>
            <person name="De Vega J."/>
        </authorList>
    </citation>
    <scope>NUCLEOTIDE SEQUENCE</scope>
</reference>
<gene>
    <name evidence="1" type="ORF">MILVUS5_LOCUS10395</name>
</gene>
<protein>
    <submittedName>
        <fullName evidence="1">Uncharacterized protein</fullName>
    </submittedName>
</protein>